<keyword evidence="1" id="KW-0238">DNA-binding</keyword>
<dbReference type="RefSeq" id="WP_250873066.1">
    <property type="nucleotide sequence ID" value="NZ_JALXFV010000003.1"/>
</dbReference>
<reference evidence="1 2" key="1">
    <citation type="journal article" date="2019" name="Int. J. Syst. Evol. Microbiol.">
        <title>The Global Catalogue of Microorganisms (GCM) 10K type strain sequencing project: providing services to taxonomists for standard genome sequencing and annotation.</title>
        <authorList>
            <consortium name="The Broad Institute Genomics Platform"/>
            <consortium name="The Broad Institute Genome Sequencing Center for Infectious Disease"/>
            <person name="Wu L."/>
            <person name="Ma J."/>
        </authorList>
    </citation>
    <scope>NUCLEOTIDE SEQUENCE [LARGE SCALE GENOMIC DNA]</scope>
    <source>
        <strain evidence="1 2">CGMCC 1.12563</strain>
    </source>
</reference>
<dbReference type="Proteomes" id="UP001597187">
    <property type="component" value="Unassembled WGS sequence"/>
</dbReference>
<keyword evidence="2" id="KW-1185">Reference proteome</keyword>
<dbReference type="Pfam" id="PF06224">
    <property type="entry name" value="AlkZ-like"/>
    <property type="match status" value="1"/>
</dbReference>
<accession>A0ABD6ATP1</accession>
<name>A0ABD6ATP1_9EURY</name>
<dbReference type="AlphaFoldDB" id="A0ABD6ATP1"/>
<gene>
    <name evidence="1" type="ORF">ACFSBT_07415</name>
</gene>
<dbReference type="PANTHER" id="PTHR38479:SF2">
    <property type="entry name" value="WINGED HELIX DNA-BINDING DOMAIN-CONTAINING PROTEIN"/>
    <property type="match status" value="1"/>
</dbReference>
<evidence type="ECO:0000313" key="1">
    <source>
        <dbReference type="EMBL" id="MFD1513101.1"/>
    </source>
</evidence>
<comment type="caution">
    <text evidence="1">The sequence shown here is derived from an EMBL/GenBank/DDBJ whole genome shotgun (WGS) entry which is preliminary data.</text>
</comment>
<dbReference type="GO" id="GO:0003677">
    <property type="term" value="F:DNA binding"/>
    <property type="evidence" value="ECO:0007669"/>
    <property type="project" value="UniProtKB-KW"/>
</dbReference>
<dbReference type="PANTHER" id="PTHR38479">
    <property type="entry name" value="LMO0824 PROTEIN"/>
    <property type="match status" value="1"/>
</dbReference>
<protein>
    <submittedName>
        <fullName evidence="1">Winged helix DNA-binding domain-containing protein</fullName>
    </submittedName>
</protein>
<evidence type="ECO:0000313" key="2">
    <source>
        <dbReference type="Proteomes" id="UP001597187"/>
    </source>
</evidence>
<sequence length="375" mass="40584">MDSPTVTGEVRRRRLRAQRLAPRHAETATVADVVHAACGLQAQEKPAAALSVRARSRGLTAEDVERALYEERSVVRTWCMRGTLHLVATDDLSLFLSVFGPTFATRGPEARRLAAWGLDEATIDAAVDLVGAVLADEGPLTKRDIVEALVARGVALDPSTQAPNVLIRRAALRGVLCAVAPVDGKNAYDRLDSWVDLPLAPDRDAALATLGRRYLAAYGPATRADFAAWSGLYAADVKAAWDSLGDDVREVGVGETSALVLDDRDAPDDRGDTTSVRLLPGYDTFLLGYEKSNRPIPVGFESRVWPGGGIIRPTVLVDGQVAGTWHLDRSRSHALVTVSPFGSLDDSARERIDEEVRDVSRFLDRPVEWRTGAMA</sequence>
<proteinExistence type="predicted"/>
<organism evidence="1 2">
    <name type="scientific">Halomarina rubra</name>
    <dbReference type="NCBI Taxonomy" id="2071873"/>
    <lineage>
        <taxon>Archaea</taxon>
        <taxon>Methanobacteriati</taxon>
        <taxon>Methanobacteriota</taxon>
        <taxon>Stenosarchaea group</taxon>
        <taxon>Halobacteria</taxon>
        <taxon>Halobacteriales</taxon>
        <taxon>Natronomonadaceae</taxon>
        <taxon>Halomarina</taxon>
    </lineage>
</organism>
<dbReference type="EMBL" id="JBHUDC010000003">
    <property type="protein sequence ID" value="MFD1513101.1"/>
    <property type="molecule type" value="Genomic_DNA"/>
</dbReference>
<dbReference type="InterPro" id="IPR009351">
    <property type="entry name" value="AlkZ-like"/>
</dbReference>